<dbReference type="SUPFAM" id="SSF55785">
    <property type="entry name" value="PYP-like sensor domain (PAS domain)"/>
    <property type="match status" value="1"/>
</dbReference>
<gene>
    <name evidence="5" type="ORF">GCM10007857_04770</name>
</gene>
<dbReference type="SUPFAM" id="SSF141868">
    <property type="entry name" value="EAL domain-like"/>
    <property type="match status" value="1"/>
</dbReference>
<name>A0ABQ6ANE1_9BRAD</name>
<comment type="caution">
    <text evidence="5">The sequence shown here is derived from an EMBL/GenBank/DDBJ whole genome shotgun (WGS) entry which is preliminary data.</text>
</comment>
<proteinExistence type="predicted"/>
<evidence type="ECO:0000313" key="5">
    <source>
        <dbReference type="EMBL" id="GLR83767.1"/>
    </source>
</evidence>
<evidence type="ECO:0000259" key="3">
    <source>
        <dbReference type="PROSITE" id="PS50883"/>
    </source>
</evidence>
<evidence type="ECO:0008006" key="7">
    <source>
        <dbReference type="Google" id="ProtNLM"/>
    </source>
</evidence>
<dbReference type="InterPro" id="IPR035965">
    <property type="entry name" value="PAS-like_dom_sf"/>
</dbReference>
<sequence>MGAVHMDHSRLSTIATAITGPVRRARNWLMGSRGRTTTDASLRQGERPEQLKQENDRLRRELKRLSDFLDTSSDVVWETDDRLTITSSDSELQLPANHIGLKLAEALGVNPLSSQRWMDYLQNLASRRPFRAFELSVRQADGCEAWLEINGNPTFARGRFQGYRGTYRNVTQRKLYEAQIAFLASHDPLTKLANRAQFHDLAARSLVSSGRHDGIAVLCLDLDGFKGVNDTLGHGLGDLLLLSVADRLRSCADPTDVVARLGGDEFAILRADTTGPDDVCRLAERILASISEPYVLDDHRVVIGISIGINVASRSKTKIDSLIKNADVALYQSKADGRGTYRVFHNEMNTRLQERRAIEADLRAALQLRQFELYYQPIVNIASKQIVAFEALLRWNHPQKGVVSPATFIPVAEETGLIVPIGDWVLQQACRDAASWSHHIKVAVNLSPVQFKCGSLEMSVTRALAGASLHGSRLELEITESILLQDEEITRGILNKLRVLGVQIAIDDFGTGYSALSYLRNFPLDKIKIDQSFVQDLNQSASAAAIVKAISELGKALDMTIVAEGVETAEQLTILGDQRCTEAQGYYIARPQPAGKLMQMLNDLSAVA</sequence>
<dbReference type="CDD" id="cd01949">
    <property type="entry name" value="GGDEF"/>
    <property type="match status" value="1"/>
</dbReference>
<dbReference type="NCBIfam" id="TIGR00229">
    <property type="entry name" value="sensory_box"/>
    <property type="match status" value="1"/>
</dbReference>
<dbReference type="PROSITE" id="PS50113">
    <property type="entry name" value="PAC"/>
    <property type="match status" value="1"/>
</dbReference>
<dbReference type="InterPro" id="IPR001633">
    <property type="entry name" value="EAL_dom"/>
</dbReference>
<dbReference type="InterPro" id="IPR029787">
    <property type="entry name" value="Nucleotide_cyclase"/>
</dbReference>
<dbReference type="InterPro" id="IPR000700">
    <property type="entry name" value="PAS-assoc_C"/>
</dbReference>
<organism evidence="5 6">
    <name type="scientific">Bradyrhizobium iriomotense</name>
    <dbReference type="NCBI Taxonomy" id="441950"/>
    <lineage>
        <taxon>Bacteria</taxon>
        <taxon>Pseudomonadati</taxon>
        <taxon>Pseudomonadota</taxon>
        <taxon>Alphaproteobacteria</taxon>
        <taxon>Hyphomicrobiales</taxon>
        <taxon>Nitrobacteraceae</taxon>
        <taxon>Bradyrhizobium</taxon>
    </lineage>
</organism>
<dbReference type="NCBIfam" id="TIGR00254">
    <property type="entry name" value="GGDEF"/>
    <property type="match status" value="1"/>
</dbReference>
<dbReference type="Pfam" id="PF00563">
    <property type="entry name" value="EAL"/>
    <property type="match status" value="1"/>
</dbReference>
<dbReference type="EMBL" id="BSOW01000002">
    <property type="protein sequence ID" value="GLR83767.1"/>
    <property type="molecule type" value="Genomic_DNA"/>
</dbReference>
<dbReference type="InterPro" id="IPR035919">
    <property type="entry name" value="EAL_sf"/>
</dbReference>
<evidence type="ECO:0000259" key="2">
    <source>
        <dbReference type="PROSITE" id="PS50113"/>
    </source>
</evidence>
<feature type="domain" description="PAC" evidence="2">
    <location>
        <begin position="131"/>
        <end position="182"/>
    </location>
</feature>
<feature type="domain" description="EAL" evidence="3">
    <location>
        <begin position="355"/>
        <end position="605"/>
    </location>
</feature>
<dbReference type="Pfam" id="PF00990">
    <property type="entry name" value="GGDEF"/>
    <property type="match status" value="1"/>
</dbReference>
<dbReference type="Gene3D" id="3.30.70.270">
    <property type="match status" value="1"/>
</dbReference>
<dbReference type="Proteomes" id="UP001156905">
    <property type="component" value="Unassembled WGS sequence"/>
</dbReference>
<feature type="region of interest" description="Disordered" evidence="1">
    <location>
        <begin position="30"/>
        <end position="53"/>
    </location>
</feature>
<accession>A0ABQ6ANE1</accession>
<dbReference type="InterPro" id="IPR000160">
    <property type="entry name" value="GGDEF_dom"/>
</dbReference>
<dbReference type="SMART" id="SM00267">
    <property type="entry name" value="GGDEF"/>
    <property type="match status" value="1"/>
</dbReference>
<dbReference type="InterPro" id="IPR000014">
    <property type="entry name" value="PAS"/>
</dbReference>
<keyword evidence="6" id="KW-1185">Reference proteome</keyword>
<evidence type="ECO:0000313" key="6">
    <source>
        <dbReference type="Proteomes" id="UP001156905"/>
    </source>
</evidence>
<reference evidence="6" key="1">
    <citation type="journal article" date="2019" name="Int. J. Syst. Evol. Microbiol.">
        <title>The Global Catalogue of Microorganisms (GCM) 10K type strain sequencing project: providing services to taxonomists for standard genome sequencing and annotation.</title>
        <authorList>
            <consortium name="The Broad Institute Genomics Platform"/>
            <consortium name="The Broad Institute Genome Sequencing Center for Infectious Disease"/>
            <person name="Wu L."/>
            <person name="Ma J."/>
        </authorList>
    </citation>
    <scope>NUCLEOTIDE SEQUENCE [LARGE SCALE GENOMIC DNA]</scope>
    <source>
        <strain evidence="6">NBRC 102520</strain>
    </source>
</reference>
<feature type="domain" description="GGDEF" evidence="4">
    <location>
        <begin position="213"/>
        <end position="346"/>
    </location>
</feature>
<dbReference type="PROSITE" id="PS50883">
    <property type="entry name" value="EAL"/>
    <property type="match status" value="1"/>
</dbReference>
<dbReference type="Gene3D" id="3.20.20.450">
    <property type="entry name" value="EAL domain"/>
    <property type="match status" value="1"/>
</dbReference>
<dbReference type="Gene3D" id="3.30.450.20">
    <property type="entry name" value="PAS domain"/>
    <property type="match status" value="1"/>
</dbReference>
<dbReference type="InterPro" id="IPR052155">
    <property type="entry name" value="Biofilm_reg_signaling"/>
</dbReference>
<feature type="compositionally biased region" description="Basic and acidic residues" evidence="1">
    <location>
        <begin position="44"/>
        <end position="53"/>
    </location>
</feature>
<evidence type="ECO:0000259" key="4">
    <source>
        <dbReference type="PROSITE" id="PS50887"/>
    </source>
</evidence>
<protein>
    <recommendedName>
        <fullName evidence="7">Diguanylate cyclase</fullName>
    </recommendedName>
</protein>
<dbReference type="PANTHER" id="PTHR44757">
    <property type="entry name" value="DIGUANYLATE CYCLASE DGCP"/>
    <property type="match status" value="1"/>
</dbReference>
<dbReference type="PROSITE" id="PS50887">
    <property type="entry name" value="GGDEF"/>
    <property type="match status" value="1"/>
</dbReference>
<dbReference type="CDD" id="cd01948">
    <property type="entry name" value="EAL"/>
    <property type="match status" value="1"/>
</dbReference>
<dbReference type="SUPFAM" id="SSF55073">
    <property type="entry name" value="Nucleotide cyclase"/>
    <property type="match status" value="1"/>
</dbReference>
<dbReference type="InterPro" id="IPR043128">
    <property type="entry name" value="Rev_trsase/Diguanyl_cyclase"/>
</dbReference>
<dbReference type="SMART" id="SM00052">
    <property type="entry name" value="EAL"/>
    <property type="match status" value="1"/>
</dbReference>
<evidence type="ECO:0000256" key="1">
    <source>
        <dbReference type="SAM" id="MobiDB-lite"/>
    </source>
</evidence>
<dbReference type="PANTHER" id="PTHR44757:SF2">
    <property type="entry name" value="BIOFILM ARCHITECTURE MAINTENANCE PROTEIN MBAA"/>
    <property type="match status" value="1"/>
</dbReference>